<reference evidence="2" key="1">
    <citation type="submission" date="2013-07" db="EMBL/GenBank/DDBJ databases">
        <title>Sub-species coevolution in mutualistic symbiosis.</title>
        <authorList>
            <person name="Murfin K."/>
            <person name="Klassen J."/>
            <person name="Lee M."/>
            <person name="Forst S."/>
            <person name="Stock P."/>
            <person name="Goodrich-Blair H."/>
        </authorList>
    </citation>
    <scope>NUCLEOTIDE SEQUENCE [LARGE SCALE GENOMIC DNA]</scope>
    <source>
        <strain evidence="2">Kraussei Quebec</strain>
    </source>
</reference>
<gene>
    <name evidence="2" type="ORF">XBKQ1_2100078</name>
</gene>
<keyword evidence="3" id="KW-1185">Reference proteome</keyword>
<sequence>MEIVNKTSLTWYITKLVTLYFFIKFIIKFFLYFIEACY</sequence>
<feature type="transmembrane region" description="Helical" evidence="1">
    <location>
        <begin position="12"/>
        <end position="34"/>
    </location>
</feature>
<accession>A0A077PFJ4</accession>
<dbReference type="Proteomes" id="UP000028500">
    <property type="component" value="Unassembled WGS sequence"/>
</dbReference>
<keyword evidence="1" id="KW-0812">Transmembrane</keyword>
<dbReference type="EMBL" id="CBSY010000125">
    <property type="protein sequence ID" value="CDH19412.1"/>
    <property type="molecule type" value="Genomic_DNA"/>
</dbReference>
<protein>
    <submittedName>
        <fullName evidence="2">Uncharacterized protein</fullName>
    </submittedName>
</protein>
<keyword evidence="1" id="KW-0472">Membrane</keyword>
<evidence type="ECO:0000313" key="2">
    <source>
        <dbReference type="EMBL" id="CDH19412.1"/>
    </source>
</evidence>
<evidence type="ECO:0000256" key="1">
    <source>
        <dbReference type="SAM" id="Phobius"/>
    </source>
</evidence>
<evidence type="ECO:0000313" key="3">
    <source>
        <dbReference type="Proteomes" id="UP000028500"/>
    </source>
</evidence>
<comment type="caution">
    <text evidence="2">The sequence shown here is derived from an EMBL/GenBank/DDBJ whole genome shotgun (WGS) entry which is preliminary data.</text>
</comment>
<dbReference type="HOGENOM" id="CLU_3224003_0_0_6"/>
<organism evidence="2 3">
    <name type="scientific">Xenorhabdus bovienii str. kraussei Quebec</name>
    <dbReference type="NCBI Taxonomy" id="1398203"/>
    <lineage>
        <taxon>Bacteria</taxon>
        <taxon>Pseudomonadati</taxon>
        <taxon>Pseudomonadota</taxon>
        <taxon>Gammaproteobacteria</taxon>
        <taxon>Enterobacterales</taxon>
        <taxon>Morganellaceae</taxon>
        <taxon>Xenorhabdus</taxon>
    </lineage>
</organism>
<name>A0A077PFJ4_XENBV</name>
<proteinExistence type="predicted"/>
<keyword evidence="1" id="KW-1133">Transmembrane helix</keyword>
<dbReference type="AlphaFoldDB" id="A0A077PFJ4"/>